<sequence length="540" mass="59813">MSDRNVSRSAHLLVLLLLGILGIYADDPDQFFDWNVTYLSLAPLGITQQVIAINHQFPGPDIDTVTNSNLFINVHNSLDEPLLITWNGVQQRKTSWQDGVLGTTCPIFPGQNFTYQFQAKDQIGSYFYYPSILLQRAAGGYGGIRIKNRAVISVPFDPPTDDFTVLIGDWYKQNHTNLRASLDRGTLLGYPDGVLMNGRGPFGAFFAVNPGSTYRLRISNVGSALTLNFKIEGHQLLLVETEGSYTEQTLYDSIDVHVGQSYSVLITTDQAPGDFYIVANSRFGSPSLTGVGILHYTNSPAPASGPLPQGPENRDVNFSINQARSIRQNLTTGAARPNPQGSFHYGMINVSRTLIFQNSAPIISGLQRFAVNDISYINPDTPLKLADYFNISGVFSLNSIPDFPSGRTPTLGTSVLSGDFRSFLEVIFQNFEDTLQSWHIDGYNAFVVGYGPNTWNSTSRLSYNEVDAVARATIQVYPQFWTAVMLELDNVGMWNIRSQILQRQYLGQEFYMRVFNPETSTRTESPIPNNAILCGKAAQG</sequence>
<protein>
    <submittedName>
        <fullName evidence="1">Uncharacterized protein</fullName>
    </submittedName>
</protein>
<dbReference type="Proteomes" id="UP001162992">
    <property type="component" value="Chromosome 9"/>
</dbReference>
<organism evidence="1 2">
    <name type="scientific">Diphasiastrum complanatum</name>
    <name type="common">Issler's clubmoss</name>
    <name type="synonym">Lycopodium complanatum</name>
    <dbReference type="NCBI Taxonomy" id="34168"/>
    <lineage>
        <taxon>Eukaryota</taxon>
        <taxon>Viridiplantae</taxon>
        <taxon>Streptophyta</taxon>
        <taxon>Embryophyta</taxon>
        <taxon>Tracheophyta</taxon>
        <taxon>Lycopodiopsida</taxon>
        <taxon>Lycopodiales</taxon>
        <taxon>Lycopodiaceae</taxon>
        <taxon>Lycopodioideae</taxon>
        <taxon>Diphasiastrum</taxon>
    </lineage>
</organism>
<accession>A0ACC2CPQ3</accession>
<comment type="caution">
    <text evidence="1">The sequence shown here is derived from an EMBL/GenBank/DDBJ whole genome shotgun (WGS) entry which is preliminary data.</text>
</comment>
<dbReference type="EMBL" id="CM055100">
    <property type="protein sequence ID" value="KAJ7543940.1"/>
    <property type="molecule type" value="Genomic_DNA"/>
</dbReference>
<reference evidence="2" key="1">
    <citation type="journal article" date="2024" name="Proc. Natl. Acad. Sci. U.S.A.">
        <title>Extraordinary preservation of gene collinearity over three hundred million years revealed in homosporous lycophytes.</title>
        <authorList>
            <person name="Li C."/>
            <person name="Wickell D."/>
            <person name="Kuo L.Y."/>
            <person name="Chen X."/>
            <person name="Nie B."/>
            <person name="Liao X."/>
            <person name="Peng D."/>
            <person name="Ji J."/>
            <person name="Jenkins J."/>
            <person name="Williams M."/>
            <person name="Shu S."/>
            <person name="Plott C."/>
            <person name="Barry K."/>
            <person name="Rajasekar S."/>
            <person name="Grimwood J."/>
            <person name="Han X."/>
            <person name="Sun S."/>
            <person name="Hou Z."/>
            <person name="He W."/>
            <person name="Dai G."/>
            <person name="Sun C."/>
            <person name="Schmutz J."/>
            <person name="Leebens-Mack J.H."/>
            <person name="Li F.W."/>
            <person name="Wang L."/>
        </authorList>
    </citation>
    <scope>NUCLEOTIDE SEQUENCE [LARGE SCALE GENOMIC DNA]</scope>
    <source>
        <strain evidence="2">cv. PW_Plant_1</strain>
    </source>
</reference>
<evidence type="ECO:0000313" key="1">
    <source>
        <dbReference type="EMBL" id="KAJ7543940.1"/>
    </source>
</evidence>
<proteinExistence type="predicted"/>
<evidence type="ECO:0000313" key="2">
    <source>
        <dbReference type="Proteomes" id="UP001162992"/>
    </source>
</evidence>
<keyword evidence="2" id="KW-1185">Reference proteome</keyword>
<name>A0ACC2CPQ3_DIPCM</name>
<gene>
    <name evidence="1" type="ORF">O6H91_09G059300</name>
</gene>